<evidence type="ECO:0000256" key="1">
    <source>
        <dbReference type="ARBA" id="ARBA00022448"/>
    </source>
</evidence>
<comment type="caution">
    <text evidence="6">The sequence shown here is derived from an EMBL/GenBank/DDBJ whole genome shotgun (WGS) entry which is preliminary data.</text>
</comment>
<dbReference type="InterPro" id="IPR003593">
    <property type="entry name" value="AAA+_ATPase"/>
</dbReference>
<protein>
    <submittedName>
        <fullName evidence="6">Sugar ABC transporter ATP-binding protein</fullName>
    </submittedName>
</protein>
<keyword evidence="3" id="KW-0547">Nucleotide-binding</keyword>
<dbReference type="PROSITE" id="PS00211">
    <property type="entry name" value="ABC_TRANSPORTER_1"/>
    <property type="match status" value="1"/>
</dbReference>
<evidence type="ECO:0000313" key="7">
    <source>
        <dbReference type="Proteomes" id="UP001320609"/>
    </source>
</evidence>
<keyword evidence="4 6" id="KW-0067">ATP-binding</keyword>
<dbReference type="CDD" id="cd03215">
    <property type="entry name" value="ABC_Carb_Monos_II"/>
    <property type="match status" value="1"/>
</dbReference>
<dbReference type="InterPro" id="IPR003439">
    <property type="entry name" value="ABC_transporter-like_ATP-bd"/>
</dbReference>
<keyword evidence="2" id="KW-0677">Repeat</keyword>
<dbReference type="Pfam" id="PF00005">
    <property type="entry name" value="ABC_tran"/>
    <property type="match status" value="2"/>
</dbReference>
<dbReference type="SUPFAM" id="SSF52540">
    <property type="entry name" value="P-loop containing nucleoside triphosphate hydrolases"/>
    <property type="match status" value="2"/>
</dbReference>
<evidence type="ECO:0000313" key="6">
    <source>
        <dbReference type="EMBL" id="MCH4811627.1"/>
    </source>
</evidence>
<keyword evidence="7" id="KW-1185">Reference proteome</keyword>
<dbReference type="RefSeq" id="WP_240717999.1">
    <property type="nucleotide sequence ID" value="NZ_JAKVTW010000005.1"/>
</dbReference>
<dbReference type="PROSITE" id="PS50893">
    <property type="entry name" value="ABC_TRANSPORTER_2"/>
    <property type="match status" value="2"/>
</dbReference>
<evidence type="ECO:0000256" key="4">
    <source>
        <dbReference type="ARBA" id="ARBA00022840"/>
    </source>
</evidence>
<feature type="domain" description="ABC transporter" evidence="5">
    <location>
        <begin position="251"/>
        <end position="493"/>
    </location>
</feature>
<dbReference type="InterPro" id="IPR017871">
    <property type="entry name" value="ABC_transporter-like_CS"/>
</dbReference>
<keyword evidence="1" id="KW-0813">Transport</keyword>
<evidence type="ECO:0000256" key="2">
    <source>
        <dbReference type="ARBA" id="ARBA00022737"/>
    </source>
</evidence>
<dbReference type="EMBL" id="JAKVTW010000005">
    <property type="protein sequence ID" value="MCH4811627.1"/>
    <property type="molecule type" value="Genomic_DNA"/>
</dbReference>
<evidence type="ECO:0000256" key="3">
    <source>
        <dbReference type="ARBA" id="ARBA00022741"/>
    </source>
</evidence>
<organism evidence="6 7">
    <name type="scientific">Vreelandella neptunia</name>
    <dbReference type="NCBI Taxonomy" id="115551"/>
    <lineage>
        <taxon>Bacteria</taxon>
        <taxon>Pseudomonadati</taxon>
        <taxon>Pseudomonadota</taxon>
        <taxon>Gammaproteobacteria</taxon>
        <taxon>Oceanospirillales</taxon>
        <taxon>Halomonadaceae</taxon>
        <taxon>Vreelandella</taxon>
    </lineage>
</organism>
<dbReference type="CDD" id="cd03216">
    <property type="entry name" value="ABC_Carb_Monos_I"/>
    <property type="match status" value="1"/>
</dbReference>
<dbReference type="Proteomes" id="UP001320609">
    <property type="component" value="Unassembled WGS sequence"/>
</dbReference>
<evidence type="ECO:0000259" key="5">
    <source>
        <dbReference type="PROSITE" id="PS50893"/>
    </source>
</evidence>
<dbReference type="SMART" id="SM00382">
    <property type="entry name" value="AAA"/>
    <property type="match status" value="2"/>
</dbReference>
<dbReference type="InterPro" id="IPR027417">
    <property type="entry name" value="P-loop_NTPase"/>
</dbReference>
<dbReference type="PANTHER" id="PTHR43790:SF9">
    <property type="entry name" value="GALACTOFURANOSE TRANSPORTER ATP-BINDING PROTEIN YTFR"/>
    <property type="match status" value="1"/>
</dbReference>
<name>A0ABS9S692_9GAMM</name>
<proteinExistence type="predicted"/>
<dbReference type="InterPro" id="IPR050107">
    <property type="entry name" value="ABC_carbohydrate_import_ATPase"/>
</dbReference>
<dbReference type="PANTHER" id="PTHR43790">
    <property type="entry name" value="CARBOHYDRATE TRANSPORT ATP-BINDING PROTEIN MG119-RELATED"/>
    <property type="match status" value="1"/>
</dbReference>
<sequence length="503" mass="55758">MLLSARKICRSFGDNQVLFDVDLDLQAGEVHALLGENGAGKSTLVKILAGYLRPTSGEVLLEGSQRHYRASDEAEADGVVMIHQELALAEQLSVEENIFLGRELRRGLFLDRRAMRERSREALAELETDVDPRARVKDLSTSDQQMVEIAKAITRDVRVLIMDEPTATLTENEVKVLFALIARLRQRGVAILYISHKLREIEQIADRVTVLRDGHLVDSGPMAGRSKEELARLMVGREINEMYPPLTHLPADAPVVLEAREFLVPGAVKQASFTLRRGEVLGFGGVVGAGRTALLEAVLGIRAKSAGQVLRNGQPVVLRHLRDAVRHRIAYLTEDRKGKGLVLNMDLRSNVTLLNLRAHCHPLIDRRREEHAFQEAIQRFDIRLRTAARTAAELSGGNQQKLLLAKVMSIDPEIVIINEPTRGIDVGTKHQIYHFIHELTEAGRSVILISSEMGELIGLSHRVAVMCAGVLTGVLEGEQINEQEIMQYASGIKGVGVDEQRYG</sequence>
<dbReference type="Gene3D" id="3.40.50.300">
    <property type="entry name" value="P-loop containing nucleotide triphosphate hydrolases"/>
    <property type="match status" value="2"/>
</dbReference>
<feature type="domain" description="ABC transporter" evidence="5">
    <location>
        <begin position="3"/>
        <end position="238"/>
    </location>
</feature>
<gene>
    <name evidence="6" type="ORF">MLE19_09805</name>
</gene>
<dbReference type="GO" id="GO:0005524">
    <property type="term" value="F:ATP binding"/>
    <property type="evidence" value="ECO:0007669"/>
    <property type="project" value="UniProtKB-KW"/>
</dbReference>
<reference evidence="6 7" key="1">
    <citation type="submission" date="2022-03" db="EMBL/GenBank/DDBJ databases">
        <title>Genomic signatures underlying metal tolerance in selected Arctic bacterial isolates.</title>
        <authorList>
            <person name="Thomas F.A."/>
            <person name="Venkatachalam S."/>
            <person name="Krishnan K.P."/>
        </authorList>
    </citation>
    <scope>NUCLEOTIDE SEQUENCE [LARGE SCALE GENOMIC DNA]</scope>
    <source>
        <strain evidence="6 7">HM116</strain>
    </source>
</reference>
<accession>A0ABS9S692</accession>